<keyword evidence="5 9" id="KW-0812">Transmembrane</keyword>
<evidence type="ECO:0000256" key="8">
    <source>
        <dbReference type="ARBA" id="ARBA00023203"/>
    </source>
</evidence>
<dbReference type="GO" id="GO:0030674">
    <property type="term" value="F:protein-macromolecule adaptor activity"/>
    <property type="evidence" value="ECO:0007669"/>
    <property type="project" value="InterPro"/>
</dbReference>
<reference evidence="11 12" key="2">
    <citation type="journal article" date="2008" name="Nature">
        <title>The Phaeodactylum genome reveals the evolutionary history of diatom genomes.</title>
        <authorList>
            <person name="Bowler C."/>
            <person name="Allen A.E."/>
            <person name="Badger J.H."/>
            <person name="Grimwood J."/>
            <person name="Jabbari K."/>
            <person name="Kuo A."/>
            <person name="Maheswari U."/>
            <person name="Martens C."/>
            <person name="Maumus F."/>
            <person name="Otillar R.P."/>
            <person name="Rayko E."/>
            <person name="Salamov A."/>
            <person name="Vandepoele K."/>
            <person name="Beszteri B."/>
            <person name="Gruber A."/>
            <person name="Heijde M."/>
            <person name="Katinka M."/>
            <person name="Mock T."/>
            <person name="Valentin K."/>
            <person name="Verret F."/>
            <person name="Berges J.A."/>
            <person name="Brownlee C."/>
            <person name="Cadoret J.P."/>
            <person name="Chiovitti A."/>
            <person name="Choi C.J."/>
            <person name="Coesel S."/>
            <person name="De Martino A."/>
            <person name="Detter J.C."/>
            <person name="Durkin C."/>
            <person name="Falciatore A."/>
            <person name="Fournet J."/>
            <person name="Haruta M."/>
            <person name="Huysman M.J."/>
            <person name="Jenkins B.D."/>
            <person name="Jiroutova K."/>
            <person name="Jorgensen R.E."/>
            <person name="Joubert Y."/>
            <person name="Kaplan A."/>
            <person name="Kroger N."/>
            <person name="Kroth P.G."/>
            <person name="La Roche J."/>
            <person name="Lindquist E."/>
            <person name="Lommer M."/>
            <person name="Martin-Jezequel V."/>
            <person name="Lopez P.J."/>
            <person name="Lucas S."/>
            <person name="Mangogna M."/>
            <person name="McGinnis K."/>
            <person name="Medlin L.K."/>
            <person name="Montsant A."/>
            <person name="Oudot-Le Secq M.P."/>
            <person name="Napoli C."/>
            <person name="Obornik M."/>
            <person name="Parker M.S."/>
            <person name="Petit J.L."/>
            <person name="Porcel B.M."/>
            <person name="Poulsen N."/>
            <person name="Robison M."/>
            <person name="Rychlewski L."/>
            <person name="Rynearson T.A."/>
            <person name="Schmutz J."/>
            <person name="Shapiro H."/>
            <person name="Siaut M."/>
            <person name="Stanley M."/>
            <person name="Sussman M.R."/>
            <person name="Taylor A.R."/>
            <person name="Vardi A."/>
            <person name="von Dassow P."/>
            <person name="Vyverman W."/>
            <person name="Willis A."/>
            <person name="Wyrwicz L.S."/>
            <person name="Rokhsar D.S."/>
            <person name="Weissenbach J."/>
            <person name="Armbrust E.V."/>
            <person name="Green B.R."/>
            <person name="Van de Peer Y."/>
            <person name="Grigoriev I.V."/>
        </authorList>
    </citation>
    <scope>NUCLEOTIDE SEQUENCE [LARGE SCALE GENOMIC DNA]</scope>
    <source>
        <strain evidence="11 12">CCMP1335</strain>
    </source>
</reference>
<keyword evidence="7 9" id="KW-0472">Membrane</keyword>
<reference evidence="11 12" key="1">
    <citation type="journal article" date="2004" name="Science">
        <title>The genome of the diatom Thalassiosira pseudonana: ecology, evolution, and metabolism.</title>
        <authorList>
            <person name="Armbrust E.V."/>
            <person name="Berges J.A."/>
            <person name="Bowler C."/>
            <person name="Green B.R."/>
            <person name="Martinez D."/>
            <person name="Putnam N.H."/>
            <person name="Zhou S."/>
            <person name="Allen A.E."/>
            <person name="Apt K.E."/>
            <person name="Bechner M."/>
            <person name="Brzezinski M.A."/>
            <person name="Chaal B.K."/>
            <person name="Chiovitti A."/>
            <person name="Davis A.K."/>
            <person name="Demarest M.S."/>
            <person name="Detter J.C."/>
            <person name="Glavina T."/>
            <person name="Goodstein D."/>
            <person name="Hadi M.Z."/>
            <person name="Hellsten U."/>
            <person name="Hildebrand M."/>
            <person name="Jenkins B.D."/>
            <person name="Jurka J."/>
            <person name="Kapitonov V.V."/>
            <person name="Kroger N."/>
            <person name="Lau W.W."/>
            <person name="Lane T.W."/>
            <person name="Larimer F.W."/>
            <person name="Lippmeier J.C."/>
            <person name="Lucas S."/>
            <person name="Medina M."/>
            <person name="Montsant A."/>
            <person name="Obornik M."/>
            <person name="Parker M.S."/>
            <person name="Palenik B."/>
            <person name="Pazour G.J."/>
            <person name="Richardson P.M."/>
            <person name="Rynearson T.A."/>
            <person name="Saito M.A."/>
            <person name="Schwartz D.C."/>
            <person name="Thamatrakoln K."/>
            <person name="Valentin K."/>
            <person name="Vardi A."/>
            <person name="Wilkerson F.P."/>
            <person name="Rokhsar D.S."/>
        </authorList>
    </citation>
    <scope>NUCLEOTIDE SEQUENCE [LARGE SCALE GENOMIC DNA]</scope>
    <source>
        <strain evidence="11 12">CCMP1335</strain>
    </source>
</reference>
<dbReference type="GeneID" id="7450681"/>
<dbReference type="KEGG" id="tps:THAPS_7140"/>
<feature type="transmembrane region" description="Helical" evidence="9">
    <location>
        <begin position="406"/>
        <end position="430"/>
    </location>
</feature>
<dbReference type="Gene3D" id="2.80.10.50">
    <property type="match status" value="2"/>
</dbReference>
<feature type="transmembrane region" description="Helical" evidence="9">
    <location>
        <begin position="442"/>
        <end position="464"/>
    </location>
</feature>
<evidence type="ECO:0000256" key="3">
    <source>
        <dbReference type="ARBA" id="ARBA00007262"/>
    </source>
</evidence>
<dbReference type="Proteomes" id="UP000001449">
    <property type="component" value="Chromosome 7"/>
</dbReference>
<dbReference type="InterPro" id="IPR009311">
    <property type="entry name" value="IFI6/IFI27-like"/>
</dbReference>
<evidence type="ECO:0000256" key="2">
    <source>
        <dbReference type="ARBA" id="ARBA00004496"/>
    </source>
</evidence>
<keyword evidence="4" id="KW-0963">Cytoplasm</keyword>
<dbReference type="STRING" id="35128.B5YNG3"/>
<evidence type="ECO:0000256" key="4">
    <source>
        <dbReference type="ARBA" id="ARBA00022490"/>
    </source>
</evidence>
<dbReference type="PANTHER" id="PTHR16932">
    <property type="entry name" value="INTERFERON ALPHA-INDUCIBLE PROTEIN 27"/>
    <property type="match status" value="1"/>
</dbReference>
<protein>
    <recommendedName>
        <fullName evidence="10">Fascin-like domain-containing protein</fullName>
    </recommendedName>
</protein>
<dbReference type="InterPro" id="IPR038213">
    <property type="entry name" value="IFI6/IFI27-like_sf"/>
</dbReference>
<dbReference type="Gene3D" id="6.10.110.10">
    <property type="match status" value="1"/>
</dbReference>
<dbReference type="Pfam" id="PF06140">
    <property type="entry name" value="Ifi-6-16"/>
    <property type="match status" value="1"/>
</dbReference>
<evidence type="ECO:0000313" key="12">
    <source>
        <dbReference type="Proteomes" id="UP000001449"/>
    </source>
</evidence>
<keyword evidence="6 9" id="KW-1133">Transmembrane helix</keyword>
<keyword evidence="12" id="KW-1185">Reference proteome</keyword>
<dbReference type="eggNOG" id="ENOG502RETH">
    <property type="taxonomic scope" value="Eukaryota"/>
</dbReference>
<dbReference type="Pfam" id="PF06268">
    <property type="entry name" value="Fascin"/>
    <property type="match status" value="1"/>
</dbReference>
<dbReference type="RefSeq" id="XP_002296266.1">
    <property type="nucleotide sequence ID" value="XM_002296230.1"/>
</dbReference>
<feature type="transmembrane region" description="Helical" evidence="9">
    <location>
        <begin position="470"/>
        <end position="499"/>
    </location>
</feature>
<evidence type="ECO:0000256" key="5">
    <source>
        <dbReference type="ARBA" id="ARBA00022692"/>
    </source>
</evidence>
<keyword evidence="8" id="KW-0009">Actin-binding</keyword>
<dbReference type="InterPro" id="IPR008999">
    <property type="entry name" value="Actin-crosslinking"/>
</dbReference>
<sequence>MRNDICFPCMLTCNKDGTAGFSKLGSEEWILLNDQTEHNYYMIVHRASSRVLVTDGSGNLSTKQIKDVNSSGSDKDTSLWKIEPINKKGKVSLYTISSAALEKYYLSTAAEGGEQTMPACVKISNVGDMENDHQRHFVEIQNLSGELCFFSSPLYEKRISCSHEGYLSMSSNWKGWEVFRIAEVGDGVHVRISSWTHDTKVLHSDIDGKVVTKEETGAFSKWVIELAPENLDGVVIKSALLGRYLHYDDANKSFTMRDYIDHSCVWDISSAHAQKYLLSSIYHDKRMGCDNAKGRVFCTSNRKESEVWQLKAEGNGFVSIQSSVKGGKYLSCDSEGALRVVDSGVTELWMVQQSNEGGISVLSKKHGWYLACDGKSIYCSKSKDGSGRLSWSIVPYMPPTITKRQMVGYAFGGTVVLAAPFAVMGVIGVMGFTSAGISSGSIAAWMMSAEAIASGGGVLAGGTVATLQSIGAAGLGIGGTITSMCAAAGGVVGAVAIGLPTLAPKNCNYTKEGGKQ</sequence>
<dbReference type="SUPFAM" id="SSF50405">
    <property type="entry name" value="Actin-crosslinking proteins"/>
    <property type="match status" value="1"/>
</dbReference>
<name>B5YNG3_THAPS</name>
<evidence type="ECO:0000259" key="10">
    <source>
        <dbReference type="Pfam" id="PF06268"/>
    </source>
</evidence>
<dbReference type="HOGENOM" id="CLU_528551_0_0_1"/>
<comment type="similarity">
    <text evidence="3">Belongs to the IFI6/IFI27 family.</text>
</comment>
<evidence type="ECO:0000256" key="1">
    <source>
        <dbReference type="ARBA" id="ARBA00004141"/>
    </source>
</evidence>
<comment type="subcellular location">
    <subcellularLocation>
        <location evidence="2">Cytoplasm</location>
    </subcellularLocation>
    <subcellularLocation>
        <location evidence="1">Membrane</location>
        <topology evidence="1">Multi-pass membrane protein</topology>
    </subcellularLocation>
</comment>
<dbReference type="GO" id="GO:0005737">
    <property type="term" value="C:cytoplasm"/>
    <property type="evidence" value="ECO:0007669"/>
    <property type="project" value="UniProtKB-SubCell"/>
</dbReference>
<dbReference type="EMBL" id="CP001160">
    <property type="protein sequence ID" value="ACI64983.1"/>
    <property type="molecule type" value="Genomic_DNA"/>
</dbReference>
<evidence type="ECO:0000256" key="6">
    <source>
        <dbReference type="ARBA" id="ARBA00022989"/>
    </source>
</evidence>
<dbReference type="InParanoid" id="B5YNG3"/>
<dbReference type="GO" id="GO:0016020">
    <property type="term" value="C:membrane"/>
    <property type="evidence" value="ECO:0007669"/>
    <property type="project" value="UniProtKB-SubCell"/>
</dbReference>
<feature type="domain" description="Fascin-like" evidence="10">
    <location>
        <begin position="284"/>
        <end position="387"/>
    </location>
</feature>
<evidence type="ECO:0000313" key="11">
    <source>
        <dbReference type="EMBL" id="ACI64983.1"/>
    </source>
</evidence>
<dbReference type="GO" id="GO:0051015">
    <property type="term" value="F:actin filament binding"/>
    <property type="evidence" value="ECO:0007669"/>
    <property type="project" value="InterPro"/>
</dbReference>
<feature type="non-terminal residue" evidence="11">
    <location>
        <position position="1"/>
    </location>
</feature>
<dbReference type="OMA" id="NWKGWEV"/>
<accession>B5YNG3</accession>
<dbReference type="AlphaFoldDB" id="B5YNG3"/>
<dbReference type="PANTHER" id="PTHR16932:SF18">
    <property type="entry name" value="INTERFERON, ALPHA-INDUCIBLE PROTEIN 27-LIKE 2"/>
    <property type="match status" value="1"/>
</dbReference>
<organism evidence="11 12">
    <name type="scientific">Thalassiosira pseudonana</name>
    <name type="common">Marine diatom</name>
    <name type="synonym">Cyclotella nana</name>
    <dbReference type="NCBI Taxonomy" id="35128"/>
    <lineage>
        <taxon>Eukaryota</taxon>
        <taxon>Sar</taxon>
        <taxon>Stramenopiles</taxon>
        <taxon>Ochrophyta</taxon>
        <taxon>Bacillariophyta</taxon>
        <taxon>Coscinodiscophyceae</taxon>
        <taxon>Thalassiosirophycidae</taxon>
        <taxon>Thalassiosirales</taxon>
        <taxon>Thalassiosiraceae</taxon>
        <taxon>Thalassiosira</taxon>
    </lineage>
</organism>
<proteinExistence type="inferred from homology"/>
<dbReference type="InterPro" id="IPR022768">
    <property type="entry name" value="Fascin-like_dom"/>
</dbReference>
<dbReference type="PaxDb" id="35128-Thaps7140"/>
<evidence type="ECO:0000256" key="9">
    <source>
        <dbReference type="SAM" id="Phobius"/>
    </source>
</evidence>
<evidence type="ECO:0000256" key="7">
    <source>
        <dbReference type="ARBA" id="ARBA00023136"/>
    </source>
</evidence>
<gene>
    <name evidence="11" type="ORF">THAPS_7140</name>
</gene>